<dbReference type="InParanoid" id="A0A2P5HWC7"/>
<keyword evidence="3" id="KW-1185">Reference proteome</keyword>
<evidence type="ECO:0000256" key="1">
    <source>
        <dbReference type="SAM" id="MobiDB-lite"/>
    </source>
</evidence>
<dbReference type="OrthoDB" id="9986881at2759"/>
<name>A0A2P5HWC7_DIAHE</name>
<gene>
    <name evidence="2" type="ORF">DHEL01_v207038</name>
</gene>
<evidence type="ECO:0000313" key="3">
    <source>
        <dbReference type="Proteomes" id="UP000094444"/>
    </source>
</evidence>
<dbReference type="AlphaFoldDB" id="A0A2P5HWC7"/>
<sequence>MKGSIEGTIIDYNEAIPGQSSVGSPPPMQPSVPEQPNNVGSGHSGLARRLEANSGAAFVRNLGLKIDLWLEYRIKAAVLLDGSPYLSTASIRLTDSPHPTWIASSPLIHLVEAGGLHG</sequence>
<evidence type="ECO:0000313" key="2">
    <source>
        <dbReference type="EMBL" id="POS74561.1"/>
    </source>
</evidence>
<proteinExistence type="predicted"/>
<comment type="caution">
    <text evidence="2">The sequence shown here is derived from an EMBL/GenBank/DDBJ whole genome shotgun (WGS) entry which is preliminary data.</text>
</comment>
<protein>
    <submittedName>
        <fullName evidence="2">Uncharacterized protein</fullName>
    </submittedName>
</protein>
<dbReference type="EMBL" id="MAVT02000608">
    <property type="protein sequence ID" value="POS74561.1"/>
    <property type="molecule type" value="Genomic_DNA"/>
</dbReference>
<organism evidence="2 3">
    <name type="scientific">Diaporthe helianthi</name>
    <dbReference type="NCBI Taxonomy" id="158607"/>
    <lineage>
        <taxon>Eukaryota</taxon>
        <taxon>Fungi</taxon>
        <taxon>Dikarya</taxon>
        <taxon>Ascomycota</taxon>
        <taxon>Pezizomycotina</taxon>
        <taxon>Sordariomycetes</taxon>
        <taxon>Sordariomycetidae</taxon>
        <taxon>Diaporthales</taxon>
        <taxon>Diaporthaceae</taxon>
        <taxon>Diaporthe</taxon>
    </lineage>
</organism>
<reference evidence="2" key="1">
    <citation type="submission" date="2017-09" db="EMBL/GenBank/DDBJ databases">
        <title>Polyketide synthases of a Diaporthe helianthi virulent isolate.</title>
        <authorList>
            <person name="Baroncelli R."/>
        </authorList>
    </citation>
    <scope>NUCLEOTIDE SEQUENCE [LARGE SCALE GENOMIC DNA]</scope>
    <source>
        <strain evidence="2">7/96</strain>
    </source>
</reference>
<accession>A0A2P5HWC7</accession>
<feature type="region of interest" description="Disordered" evidence="1">
    <location>
        <begin position="14"/>
        <end position="46"/>
    </location>
</feature>
<dbReference type="Proteomes" id="UP000094444">
    <property type="component" value="Unassembled WGS sequence"/>
</dbReference>